<comment type="caution">
    <text evidence="1">The sequence shown here is derived from an EMBL/GenBank/DDBJ whole genome shotgun (WGS) entry which is preliminary data.</text>
</comment>
<dbReference type="AlphaFoldDB" id="A0A5J4K517"/>
<organism evidence="1 2">
    <name type="scientific">Thermogemmatispora aurantia</name>
    <dbReference type="NCBI Taxonomy" id="2045279"/>
    <lineage>
        <taxon>Bacteria</taxon>
        <taxon>Bacillati</taxon>
        <taxon>Chloroflexota</taxon>
        <taxon>Ktedonobacteria</taxon>
        <taxon>Thermogemmatisporales</taxon>
        <taxon>Thermogemmatisporaceae</taxon>
        <taxon>Thermogemmatispora</taxon>
    </lineage>
</organism>
<reference evidence="1 2" key="1">
    <citation type="journal article" date="2019" name="Int. J. Syst. Evol. Microbiol.">
        <title>Thermogemmatispora aurantia sp. nov. and Thermogemmatispora argillosa sp. nov., within the class Ktedonobacteria, and emended description of the genus Thermogemmatispora.</title>
        <authorList>
            <person name="Zheng Y."/>
            <person name="Wang C.M."/>
            <person name="Sakai Y."/>
            <person name="Abe K."/>
            <person name="Yokota A."/>
            <person name="Yabe S."/>
        </authorList>
    </citation>
    <scope>NUCLEOTIDE SEQUENCE [LARGE SCALE GENOMIC DNA]</scope>
    <source>
        <strain evidence="1 2">A1-2</strain>
    </source>
</reference>
<dbReference type="RefSeq" id="WP_151728496.1">
    <property type="nucleotide sequence ID" value="NZ_BKZV01000003.1"/>
</dbReference>
<proteinExistence type="predicted"/>
<protein>
    <submittedName>
        <fullName evidence="1">Uncharacterized protein</fullName>
    </submittedName>
</protein>
<dbReference type="Proteomes" id="UP000334820">
    <property type="component" value="Unassembled WGS sequence"/>
</dbReference>
<evidence type="ECO:0000313" key="2">
    <source>
        <dbReference type="Proteomes" id="UP000334820"/>
    </source>
</evidence>
<name>A0A5J4K517_9CHLR</name>
<keyword evidence="2" id="KW-1185">Reference proteome</keyword>
<evidence type="ECO:0000313" key="1">
    <source>
        <dbReference type="EMBL" id="GER83768.1"/>
    </source>
</evidence>
<sequence length="60" mass="6186">MIPPEENVGCAGSDLARAGRLVASQARTVQAASQTIGQENYDQGTVPSRTLAAETSLALL</sequence>
<dbReference type="EMBL" id="BKZV01000003">
    <property type="protein sequence ID" value="GER83768.1"/>
    <property type="molecule type" value="Genomic_DNA"/>
</dbReference>
<gene>
    <name evidence="1" type="ORF">KTAU_24050</name>
</gene>
<accession>A0A5J4K517</accession>